<feature type="transmembrane region" description="Helical" evidence="7">
    <location>
        <begin position="68"/>
        <end position="89"/>
    </location>
</feature>
<feature type="compositionally biased region" description="Low complexity" evidence="6">
    <location>
        <begin position="10"/>
        <end position="24"/>
    </location>
</feature>
<dbReference type="PANTHER" id="PTHR31123">
    <property type="entry name" value="ACCUMULATION OF DYADS PROTEIN 2-RELATED"/>
    <property type="match status" value="1"/>
</dbReference>
<evidence type="ECO:0000313" key="9">
    <source>
        <dbReference type="Proteomes" id="UP001163105"/>
    </source>
</evidence>
<evidence type="ECO:0000256" key="2">
    <source>
        <dbReference type="ARBA" id="ARBA00005587"/>
    </source>
</evidence>
<dbReference type="NCBIfam" id="NF038013">
    <property type="entry name" value="AceTr_1"/>
    <property type="match status" value="1"/>
</dbReference>
<gene>
    <name evidence="8" type="ORF">O9K51_06786</name>
</gene>
<comment type="caution">
    <text evidence="8">The sequence shown here is derived from an EMBL/GenBank/DDBJ whole genome shotgun (WGS) entry which is preliminary data.</text>
</comment>
<dbReference type="InterPro" id="IPR000791">
    <property type="entry name" value="Gpr1/Fun34/SatP-like"/>
</dbReference>
<feature type="transmembrane region" description="Helical" evidence="7">
    <location>
        <begin position="234"/>
        <end position="255"/>
    </location>
</feature>
<keyword evidence="4 7" id="KW-1133">Transmembrane helix</keyword>
<keyword evidence="3 7" id="KW-0812">Transmembrane</keyword>
<comment type="subcellular location">
    <subcellularLocation>
        <location evidence="1">Membrane</location>
        <topology evidence="1">Multi-pass membrane protein</topology>
    </subcellularLocation>
</comment>
<organism evidence="8 9">
    <name type="scientific">Purpureocillium lavendulum</name>
    <dbReference type="NCBI Taxonomy" id="1247861"/>
    <lineage>
        <taxon>Eukaryota</taxon>
        <taxon>Fungi</taxon>
        <taxon>Dikarya</taxon>
        <taxon>Ascomycota</taxon>
        <taxon>Pezizomycotina</taxon>
        <taxon>Sordariomycetes</taxon>
        <taxon>Hypocreomycetidae</taxon>
        <taxon>Hypocreales</taxon>
        <taxon>Ophiocordycipitaceae</taxon>
        <taxon>Purpureocillium</taxon>
    </lineage>
</organism>
<accession>A0AB34FPD3</accession>
<dbReference type="EMBL" id="JAQHRD010000005">
    <property type="protein sequence ID" value="KAJ6440993.1"/>
    <property type="molecule type" value="Genomic_DNA"/>
</dbReference>
<reference evidence="8" key="1">
    <citation type="submission" date="2023-01" db="EMBL/GenBank/DDBJ databases">
        <title>The growth and conidiation of Purpureocillium lavendulum are regulated by nitrogen source and histone H3K14 acetylation.</title>
        <authorList>
            <person name="Tang P."/>
            <person name="Han J."/>
            <person name="Zhang C."/>
            <person name="Tang P."/>
            <person name="Qi F."/>
            <person name="Zhang K."/>
            <person name="Liang L."/>
        </authorList>
    </citation>
    <scope>NUCLEOTIDE SEQUENCE</scope>
    <source>
        <strain evidence="8">YMF1.00683</strain>
    </source>
</reference>
<feature type="transmembrane region" description="Helical" evidence="7">
    <location>
        <begin position="199"/>
        <end position="222"/>
    </location>
</feature>
<keyword evidence="9" id="KW-1185">Reference proteome</keyword>
<protein>
    <submittedName>
        <fullName evidence="8">GPR1/FUN34/yaaH family protein</fullName>
    </submittedName>
</protein>
<dbReference type="PANTHER" id="PTHR31123:SF1">
    <property type="entry name" value="ACCUMULATION OF DYADS PROTEIN 2-RELATED"/>
    <property type="match status" value="1"/>
</dbReference>
<feature type="transmembrane region" description="Helical" evidence="7">
    <location>
        <begin position="172"/>
        <end position="192"/>
    </location>
</feature>
<feature type="transmembrane region" description="Helical" evidence="7">
    <location>
        <begin position="109"/>
        <end position="130"/>
    </location>
</feature>
<name>A0AB34FPD3_9HYPO</name>
<dbReference type="GO" id="GO:0015123">
    <property type="term" value="F:acetate transmembrane transporter activity"/>
    <property type="evidence" value="ECO:0007669"/>
    <property type="project" value="TreeGrafter"/>
</dbReference>
<feature type="transmembrane region" description="Helical" evidence="7">
    <location>
        <begin position="142"/>
        <end position="160"/>
    </location>
</feature>
<evidence type="ECO:0000256" key="6">
    <source>
        <dbReference type="SAM" id="MobiDB-lite"/>
    </source>
</evidence>
<dbReference type="Pfam" id="PF01184">
    <property type="entry name" value="Gpr1_Fun34_YaaH"/>
    <property type="match status" value="1"/>
</dbReference>
<evidence type="ECO:0000256" key="5">
    <source>
        <dbReference type="ARBA" id="ARBA00023136"/>
    </source>
</evidence>
<sequence length="377" mass="39409">MGKSQPKTRTMASTAAPGTTAPASQSVDQDAYTNGHAPQEHDHAAHAPGLRPRQLTVSQVYDPQFFNIANPGPLGLISFALTTFVLGLYQCGAGLPGSNPLGNVGPDQAVFGLAIFFGGAAQFIAGIMQFRVGNTFGTTVHCSYGAFWLAFAMFLVPSLGIKDAYAGDERAYSFALGIFLILWCFLTLIFFIAALRTNIAILVVLGFLTLSFFFLSLAQFISTSHATNAVRVNRAGGVFAVFSALAAFYAGSAGLMTPATTWVRFPLGEFAHAPATGSTNEKNAHQAHPVNASYPTAAAAAPLQLALDLLGGTLGLAGSLVRGALGLALELLGLALDLAVGQILGLFLCLGCGSGCQRMYALIDMSRFEMVASLRAV</sequence>
<dbReference type="Proteomes" id="UP001163105">
    <property type="component" value="Unassembled WGS sequence"/>
</dbReference>
<evidence type="ECO:0000256" key="1">
    <source>
        <dbReference type="ARBA" id="ARBA00004141"/>
    </source>
</evidence>
<evidence type="ECO:0000256" key="3">
    <source>
        <dbReference type="ARBA" id="ARBA00022692"/>
    </source>
</evidence>
<proteinExistence type="inferred from homology"/>
<feature type="region of interest" description="Disordered" evidence="6">
    <location>
        <begin position="1"/>
        <end position="44"/>
    </location>
</feature>
<evidence type="ECO:0000256" key="4">
    <source>
        <dbReference type="ARBA" id="ARBA00022989"/>
    </source>
</evidence>
<comment type="similarity">
    <text evidence="2">Belongs to the acetate uptake transporter (AceTr) (TC 2.A.96) family.</text>
</comment>
<evidence type="ECO:0000256" key="7">
    <source>
        <dbReference type="SAM" id="Phobius"/>
    </source>
</evidence>
<dbReference type="AlphaFoldDB" id="A0AB34FPD3"/>
<keyword evidence="5 7" id="KW-0472">Membrane</keyword>
<evidence type="ECO:0000313" key="8">
    <source>
        <dbReference type="EMBL" id="KAJ6440993.1"/>
    </source>
</evidence>
<dbReference type="GO" id="GO:0005886">
    <property type="term" value="C:plasma membrane"/>
    <property type="evidence" value="ECO:0007669"/>
    <property type="project" value="TreeGrafter"/>
</dbReference>
<dbReference type="InterPro" id="IPR051633">
    <property type="entry name" value="AceTr"/>
</dbReference>